<dbReference type="AlphaFoldDB" id="A0A5C5UT86"/>
<accession>A0A5C5UT86</accession>
<protein>
    <recommendedName>
        <fullName evidence="4">EamA-like transporter family protein</fullName>
    </recommendedName>
</protein>
<feature type="transmembrane region" description="Helical" evidence="1">
    <location>
        <begin position="236"/>
        <end position="257"/>
    </location>
</feature>
<evidence type="ECO:0008006" key="4">
    <source>
        <dbReference type="Google" id="ProtNLM"/>
    </source>
</evidence>
<keyword evidence="1" id="KW-1133">Transmembrane helix</keyword>
<dbReference type="Proteomes" id="UP000316714">
    <property type="component" value="Unassembled WGS sequence"/>
</dbReference>
<feature type="transmembrane region" description="Helical" evidence="1">
    <location>
        <begin position="131"/>
        <end position="152"/>
    </location>
</feature>
<keyword evidence="1" id="KW-0812">Transmembrane</keyword>
<comment type="caution">
    <text evidence="2">The sequence shown here is derived from an EMBL/GenBank/DDBJ whole genome shotgun (WGS) entry which is preliminary data.</text>
</comment>
<organism evidence="2 3">
    <name type="scientific">Posidoniimonas corsicana</name>
    <dbReference type="NCBI Taxonomy" id="1938618"/>
    <lineage>
        <taxon>Bacteria</taxon>
        <taxon>Pseudomonadati</taxon>
        <taxon>Planctomycetota</taxon>
        <taxon>Planctomycetia</taxon>
        <taxon>Pirellulales</taxon>
        <taxon>Lacipirellulaceae</taxon>
        <taxon>Posidoniimonas</taxon>
    </lineage>
</organism>
<feature type="transmembrane region" description="Helical" evidence="1">
    <location>
        <begin position="104"/>
        <end position="124"/>
    </location>
</feature>
<keyword evidence="1" id="KW-0472">Membrane</keyword>
<keyword evidence="3" id="KW-1185">Reference proteome</keyword>
<feature type="transmembrane region" description="Helical" evidence="1">
    <location>
        <begin position="269"/>
        <end position="289"/>
    </location>
</feature>
<gene>
    <name evidence="2" type="ORF">KOR34_52180</name>
</gene>
<feature type="transmembrane region" description="Helical" evidence="1">
    <location>
        <begin position="199"/>
        <end position="216"/>
    </location>
</feature>
<dbReference type="EMBL" id="SIHJ01000008">
    <property type="protein sequence ID" value="TWT29406.1"/>
    <property type="molecule type" value="Genomic_DNA"/>
</dbReference>
<feature type="transmembrane region" description="Helical" evidence="1">
    <location>
        <begin position="296"/>
        <end position="315"/>
    </location>
</feature>
<evidence type="ECO:0000313" key="2">
    <source>
        <dbReference type="EMBL" id="TWT29406.1"/>
    </source>
</evidence>
<reference evidence="2 3" key="1">
    <citation type="submission" date="2019-02" db="EMBL/GenBank/DDBJ databases">
        <title>Deep-cultivation of Planctomycetes and their phenomic and genomic characterization uncovers novel biology.</title>
        <authorList>
            <person name="Wiegand S."/>
            <person name="Jogler M."/>
            <person name="Boedeker C."/>
            <person name="Pinto D."/>
            <person name="Vollmers J."/>
            <person name="Rivas-Marin E."/>
            <person name="Kohn T."/>
            <person name="Peeters S.H."/>
            <person name="Heuer A."/>
            <person name="Rast P."/>
            <person name="Oberbeckmann S."/>
            <person name="Bunk B."/>
            <person name="Jeske O."/>
            <person name="Meyerdierks A."/>
            <person name="Storesund J.E."/>
            <person name="Kallscheuer N."/>
            <person name="Luecker S."/>
            <person name="Lage O.M."/>
            <person name="Pohl T."/>
            <person name="Merkel B.J."/>
            <person name="Hornburger P."/>
            <person name="Mueller R.-W."/>
            <person name="Bruemmer F."/>
            <person name="Labrenz M."/>
            <person name="Spormann A.M."/>
            <person name="Op Den Camp H."/>
            <person name="Overmann J."/>
            <person name="Amann R."/>
            <person name="Jetten M.S.M."/>
            <person name="Mascher T."/>
            <person name="Medema M.H."/>
            <person name="Devos D.P."/>
            <person name="Kaster A.-K."/>
            <person name="Ovreas L."/>
            <person name="Rohde M."/>
            <person name="Galperin M.Y."/>
            <person name="Jogler C."/>
        </authorList>
    </citation>
    <scope>NUCLEOTIDE SEQUENCE [LARGE SCALE GENOMIC DNA]</scope>
    <source>
        <strain evidence="2 3">KOR34</strain>
    </source>
</reference>
<sequence length="367" mass="38366">MLFVVASFALTVLCWGLYGPLLHEGQHQMSTVEGQYARLLPFVCVGLAYFAVGVVAPIAWLQTRGEQGHWTSRGALLSLGAGALGALGALGIVMAFTFGGKPSYVMPLVFGGAPVVNSFVTIFLARKMKEIGPMFLAGLIIVVLGAVTVLIFKPADAAKPKADAAVAAKTDSAPDPAPEGIEDVVVEQTKEATKTASNFLLQLLSIATVVVCWGTYGPTLHKGQAAMDNSKMRPLLCVGISYFVIAVLGSELILSVYPENSHWDFTGAVWSLMAGAAGALGALGIIMAFNFGGKPVYVMPLVFGGAPVVNTFFTIVAKGQYNQINPLFWAGLIMVIAGAVIVLVFAPRGGPKKPAKKPAESAEPSPA</sequence>
<evidence type="ECO:0000256" key="1">
    <source>
        <dbReference type="SAM" id="Phobius"/>
    </source>
</evidence>
<proteinExistence type="predicted"/>
<evidence type="ECO:0000313" key="3">
    <source>
        <dbReference type="Proteomes" id="UP000316714"/>
    </source>
</evidence>
<feature type="transmembrane region" description="Helical" evidence="1">
    <location>
        <begin position="327"/>
        <end position="346"/>
    </location>
</feature>
<name>A0A5C5UT86_9BACT</name>
<feature type="transmembrane region" description="Helical" evidence="1">
    <location>
        <begin position="74"/>
        <end position="98"/>
    </location>
</feature>
<feature type="transmembrane region" description="Helical" evidence="1">
    <location>
        <begin position="40"/>
        <end position="62"/>
    </location>
</feature>